<name>A0A8B5Y862_BACLI</name>
<dbReference type="EMBL" id="NILC01000029">
    <property type="protein sequence ID" value="TWL22380.1"/>
    <property type="molecule type" value="Genomic_DNA"/>
</dbReference>
<organism evidence="1 2">
    <name type="scientific">Bacillus licheniformis</name>
    <dbReference type="NCBI Taxonomy" id="1402"/>
    <lineage>
        <taxon>Bacteria</taxon>
        <taxon>Bacillati</taxon>
        <taxon>Bacillota</taxon>
        <taxon>Bacilli</taxon>
        <taxon>Bacillales</taxon>
        <taxon>Bacillaceae</taxon>
        <taxon>Bacillus</taxon>
    </lineage>
</organism>
<dbReference type="AlphaFoldDB" id="A0A8B5Y862"/>
<accession>A0A8B5Y862</accession>
<reference evidence="1 2" key="1">
    <citation type="submission" date="2019-06" db="EMBL/GenBank/DDBJ databases">
        <title>Genome sequence analysis of &gt;100 Bacillus licheniformis strains suggests intrinsic resistance to this species.</title>
        <authorList>
            <person name="Wels M."/>
            <person name="Siezen R.J."/>
            <person name="Johansen E."/>
            <person name="Stuer-Lauridsen B."/>
            <person name="Bjerre K."/>
            <person name="Nielsen B.K.K."/>
        </authorList>
    </citation>
    <scope>NUCLEOTIDE SEQUENCE [LARGE SCALE GENOMIC DNA]</scope>
    <source>
        <strain evidence="1 2">BAC-16736</strain>
    </source>
</reference>
<dbReference type="Proteomes" id="UP000435910">
    <property type="component" value="Unassembled WGS sequence"/>
</dbReference>
<comment type="caution">
    <text evidence="1">The sequence shown here is derived from an EMBL/GenBank/DDBJ whole genome shotgun (WGS) entry which is preliminary data.</text>
</comment>
<protein>
    <submittedName>
        <fullName evidence="1">Uncharacterized protein</fullName>
    </submittedName>
</protein>
<evidence type="ECO:0000313" key="1">
    <source>
        <dbReference type="EMBL" id="TWL22380.1"/>
    </source>
</evidence>
<evidence type="ECO:0000313" key="2">
    <source>
        <dbReference type="Proteomes" id="UP000435910"/>
    </source>
</evidence>
<proteinExistence type="predicted"/>
<sequence length="56" mass="6272">MFHEAAVPRKVPGSAADERYEAFNISLSNNWKISKCFFGLLYFTCESLGICIVSPL</sequence>
<gene>
    <name evidence="1" type="ORF">CHCC16736_3849</name>
</gene>